<dbReference type="Pfam" id="PF00874">
    <property type="entry name" value="PRD"/>
    <property type="match status" value="1"/>
</dbReference>
<dbReference type="PANTHER" id="PTHR30185:SF12">
    <property type="entry name" value="TRANSCRIPTIONAL REGULATOR MANR"/>
    <property type="match status" value="1"/>
</dbReference>
<protein>
    <submittedName>
        <fullName evidence="4">Transcriptional antiterminator, BglG family</fullName>
    </submittedName>
</protein>
<keyword evidence="5" id="KW-1185">Reference proteome</keyword>
<dbReference type="Gene3D" id="1.10.1790.10">
    <property type="entry name" value="PRD domain"/>
    <property type="match status" value="1"/>
</dbReference>
<dbReference type="CDD" id="cd05568">
    <property type="entry name" value="PTS_IIB_bgl_like"/>
    <property type="match status" value="1"/>
</dbReference>
<evidence type="ECO:0000313" key="4">
    <source>
        <dbReference type="EMBL" id="SDY45147.1"/>
    </source>
</evidence>
<dbReference type="InterPro" id="IPR036634">
    <property type="entry name" value="PRD_sf"/>
</dbReference>
<evidence type="ECO:0000259" key="3">
    <source>
        <dbReference type="PROSITE" id="PS51372"/>
    </source>
</evidence>
<dbReference type="Pfam" id="PF00359">
    <property type="entry name" value="PTS_EIIA_2"/>
    <property type="match status" value="1"/>
</dbReference>
<keyword evidence="1" id="KW-0677">Repeat</keyword>
<reference evidence="4 5" key="1">
    <citation type="submission" date="2016-10" db="EMBL/GenBank/DDBJ databases">
        <authorList>
            <person name="de Groot N.N."/>
        </authorList>
    </citation>
    <scope>NUCLEOTIDE SEQUENCE [LARGE SCALE GENOMIC DNA]</scope>
    <source>
        <strain evidence="4 5">CGMCC 4.3491</strain>
    </source>
</reference>
<dbReference type="Gene3D" id="1.10.10.10">
    <property type="entry name" value="Winged helix-like DNA-binding domain superfamily/Winged helix DNA-binding domain"/>
    <property type="match status" value="1"/>
</dbReference>
<dbReference type="PROSITE" id="PS51372">
    <property type="entry name" value="PRD_2"/>
    <property type="match status" value="1"/>
</dbReference>
<gene>
    <name evidence="4" type="ORF">SAMN05216554_0363</name>
</gene>
<dbReference type="InterPro" id="IPR050661">
    <property type="entry name" value="BglG_antiterminators"/>
</dbReference>
<proteinExistence type="predicted"/>
<dbReference type="PROSITE" id="PS51094">
    <property type="entry name" value="PTS_EIIA_TYPE_2"/>
    <property type="match status" value="1"/>
</dbReference>
<dbReference type="RefSeq" id="WP_175494073.1">
    <property type="nucleotide sequence ID" value="NZ_FNPZ01000001.1"/>
</dbReference>
<dbReference type="PANTHER" id="PTHR30185">
    <property type="entry name" value="CRYPTIC BETA-GLUCOSIDE BGL OPERON ANTITERMINATOR"/>
    <property type="match status" value="1"/>
</dbReference>
<dbReference type="InterPro" id="IPR011608">
    <property type="entry name" value="PRD"/>
</dbReference>
<dbReference type="InterPro" id="IPR002178">
    <property type="entry name" value="PTS_EIIA_type-2_dom"/>
</dbReference>
<feature type="domain" description="PRD" evidence="3">
    <location>
        <begin position="292"/>
        <end position="398"/>
    </location>
</feature>
<dbReference type="GO" id="GO:0006355">
    <property type="term" value="P:regulation of DNA-templated transcription"/>
    <property type="evidence" value="ECO:0007669"/>
    <property type="project" value="InterPro"/>
</dbReference>
<dbReference type="Proteomes" id="UP000198891">
    <property type="component" value="Unassembled WGS sequence"/>
</dbReference>
<sequence>MRAKYERLLDYLAETDDWVTAGELADRLGVTTRSVRSYVTSVKTAAKPLDVITSSTSGYRLNREAYASFVTDLRTRDSESGSPRERVHSVIRALGDAPSGLDVYDLAVSLYVSESTMEADLRKAKILIEEAGLSLARRGSVVSLAGSELNRRRLLSRIFRDESAQGFLDLENIQREFASGDLGANLGAFKSDLLAMLDGEGYFVNEYSINNVLLHVAIAVDRVSKEQSIGPAEERPASETIREIAERLDGLIRAHFGTALSVRELTYLSVLLTTRVLTPGHDQPTETVASTYLADADLAEMRRIVRLASEEYLVDLDDDDFIVRLSLHIRNLVARAQENSYSRNPMTRSIKGSYPMIYELAVFIASQIQRSEDITINDDEIAYIALHVGSHLERQNLREERVTCAIVCPNYYDMHVMLRDKLEAELGSELQVDVVITRADVDWAALSSDIVVTTIQAPTARDNVVVIQPFLTATDFEAVRRAIATVRRHRRRMQIKDELLQYFDERLFWRNLTAPSEAVMIRTLGDSMRALGVIDESYVEGAIERERMSSTAFTDTIAVPHAMVMSASRTAIAIVVNETPMAWGENRVNVIALIAFSESGRKAFQDVFDQLVEVFSDRDDLQRIVKRASDFPSFIDELVHVMDT</sequence>
<dbReference type="SUPFAM" id="SSF55804">
    <property type="entry name" value="Phoshotransferase/anion transport protein"/>
    <property type="match status" value="1"/>
</dbReference>
<dbReference type="AlphaFoldDB" id="A0A1H3JYZ8"/>
<dbReference type="SUPFAM" id="SSF63520">
    <property type="entry name" value="PTS-regulatory domain, PRD"/>
    <property type="match status" value="1"/>
</dbReference>
<dbReference type="InterPro" id="IPR013196">
    <property type="entry name" value="HTH_11"/>
</dbReference>
<name>A0A1H3JYZ8_9MICO</name>
<dbReference type="Gene3D" id="3.40.930.10">
    <property type="entry name" value="Mannitol-specific EII, Chain A"/>
    <property type="match status" value="1"/>
</dbReference>
<organism evidence="4 5">
    <name type="scientific">Herbiconiux ginsengi</name>
    <dbReference type="NCBI Taxonomy" id="381665"/>
    <lineage>
        <taxon>Bacteria</taxon>
        <taxon>Bacillati</taxon>
        <taxon>Actinomycetota</taxon>
        <taxon>Actinomycetes</taxon>
        <taxon>Micrococcales</taxon>
        <taxon>Microbacteriaceae</taxon>
        <taxon>Herbiconiux</taxon>
    </lineage>
</organism>
<dbReference type="STRING" id="381665.SAMN05216554_0363"/>
<evidence type="ECO:0000259" key="2">
    <source>
        <dbReference type="PROSITE" id="PS51094"/>
    </source>
</evidence>
<feature type="domain" description="PTS EIIA type-2" evidence="2">
    <location>
        <begin position="501"/>
        <end position="642"/>
    </location>
</feature>
<evidence type="ECO:0000256" key="1">
    <source>
        <dbReference type="ARBA" id="ARBA00022737"/>
    </source>
</evidence>
<evidence type="ECO:0000313" key="5">
    <source>
        <dbReference type="Proteomes" id="UP000198891"/>
    </source>
</evidence>
<accession>A0A1H3JYZ8</accession>
<dbReference type="InterPro" id="IPR016152">
    <property type="entry name" value="PTrfase/Anion_transptr"/>
</dbReference>
<dbReference type="EMBL" id="FNPZ01000001">
    <property type="protein sequence ID" value="SDY45147.1"/>
    <property type="molecule type" value="Genomic_DNA"/>
</dbReference>
<dbReference type="InterPro" id="IPR036388">
    <property type="entry name" value="WH-like_DNA-bd_sf"/>
</dbReference>
<dbReference type="Pfam" id="PF08279">
    <property type="entry name" value="HTH_11"/>
    <property type="match status" value="1"/>
</dbReference>